<keyword evidence="3" id="KW-1185">Reference proteome</keyword>
<dbReference type="EMBL" id="RDFA01000008">
    <property type="protein sequence ID" value="RXK46596.1"/>
    <property type="molecule type" value="Genomic_DNA"/>
</dbReference>
<dbReference type="AlphaFoldDB" id="A0A498KS29"/>
<dbReference type="RefSeq" id="WP_129070394.1">
    <property type="nucleotide sequence ID" value="NZ_RDFA01000008.1"/>
</dbReference>
<evidence type="ECO:0000313" key="2">
    <source>
        <dbReference type="EMBL" id="RXK46596.1"/>
    </source>
</evidence>
<protein>
    <submittedName>
        <fullName evidence="2">Uncharacterized protein</fullName>
    </submittedName>
</protein>
<feature type="region of interest" description="Disordered" evidence="1">
    <location>
        <begin position="122"/>
        <end position="147"/>
    </location>
</feature>
<evidence type="ECO:0000256" key="1">
    <source>
        <dbReference type="SAM" id="MobiDB-lite"/>
    </source>
</evidence>
<gene>
    <name evidence="2" type="ORF">EAF64_18115</name>
</gene>
<comment type="caution">
    <text evidence="2">The sequence shown here is derived from an EMBL/GenBank/DDBJ whole genome shotgun (WGS) entry which is preliminary data.</text>
</comment>
<dbReference type="Proteomes" id="UP000289691">
    <property type="component" value="Unassembled WGS sequence"/>
</dbReference>
<name>A0A498KS29_9EURY</name>
<reference evidence="2 3" key="1">
    <citation type="submission" date="2019-01" db="EMBL/GenBank/DDBJ databases">
        <title>Halorientalis sp. F13-25 a new haloarchaeum isolated from hypersaline water.</title>
        <authorList>
            <person name="Ana D.-V."/>
            <person name="Cristina S.-P."/>
            <person name="Antonio V."/>
        </authorList>
    </citation>
    <scope>NUCLEOTIDE SEQUENCE [LARGE SCALE GENOMIC DNA]</scope>
    <source>
        <strain evidence="2 3">F13-25</strain>
    </source>
</reference>
<proteinExistence type="predicted"/>
<accession>A0A498KS29</accession>
<organism evidence="2 3">
    <name type="scientific">Halorientalis pallida</name>
    <dbReference type="NCBI Taxonomy" id="2479928"/>
    <lineage>
        <taxon>Archaea</taxon>
        <taxon>Methanobacteriati</taxon>
        <taxon>Methanobacteriota</taxon>
        <taxon>Stenosarchaea group</taxon>
        <taxon>Halobacteria</taxon>
        <taxon>Halobacteriales</taxon>
        <taxon>Haloarculaceae</taxon>
        <taxon>Halorientalis</taxon>
    </lineage>
</organism>
<feature type="region of interest" description="Disordered" evidence="1">
    <location>
        <begin position="160"/>
        <end position="182"/>
    </location>
</feature>
<sequence length="214" mass="22889">MSRHTIRIEDPELEDYLTDADSKSEAVREALRARVADEQATEVDMGLTDTQRQGLDVLLAESFETSGRAAGRLSKDVAESTLAQRLQIATDSVVRVVIRPLIDAGYVRLAAGKTALKIYHEPQPDVGSTSRPASDWASPGSSECVHTHLRDSTGTCLRCGDESPEEANRETAADGSGGPVALAGKRTECTGDGCSRMLVGSSETCFDCRGESDE</sequence>
<dbReference type="OrthoDB" id="374558at2157"/>
<evidence type="ECO:0000313" key="3">
    <source>
        <dbReference type="Proteomes" id="UP000289691"/>
    </source>
</evidence>